<sequence>MAEFADRRTQRALIRTLDYVTEIGQLERLPPLTWVVPADVPEITGHAVGDQDARKYAFSQWAHVLEEHMHPAGPNDGAVAGWCTAERGTEIRVTLHRDALPTSETVTE</sequence>
<name>A0ABX1JIK6_9PSEU</name>
<protein>
    <submittedName>
        <fullName evidence="1">Uncharacterized protein</fullName>
    </submittedName>
</protein>
<dbReference type="RefSeq" id="WP_168523771.1">
    <property type="nucleotide sequence ID" value="NZ_JAAXLS010000084.1"/>
</dbReference>
<dbReference type="Proteomes" id="UP000715441">
    <property type="component" value="Unassembled WGS sequence"/>
</dbReference>
<accession>A0ABX1JIK6</accession>
<proteinExistence type="predicted"/>
<keyword evidence="2" id="KW-1185">Reference proteome</keyword>
<evidence type="ECO:0000313" key="2">
    <source>
        <dbReference type="Proteomes" id="UP000715441"/>
    </source>
</evidence>
<evidence type="ECO:0000313" key="1">
    <source>
        <dbReference type="EMBL" id="NKQ59209.1"/>
    </source>
</evidence>
<reference evidence="1 2" key="1">
    <citation type="submission" date="2020-04" db="EMBL/GenBank/DDBJ databases">
        <title>Novel species.</title>
        <authorList>
            <person name="Teo W.F.A."/>
            <person name="Lipun K."/>
            <person name="Srisuk N."/>
            <person name="Duangmal K."/>
        </authorList>
    </citation>
    <scope>NUCLEOTIDE SEQUENCE [LARGE SCALE GENOMIC DNA]</scope>
    <source>
        <strain evidence="1 2">K13G38</strain>
    </source>
</reference>
<dbReference type="EMBL" id="JAAXLS010000084">
    <property type="protein sequence ID" value="NKQ59209.1"/>
    <property type="molecule type" value="Genomic_DNA"/>
</dbReference>
<organism evidence="1 2">
    <name type="scientific">Amycolatopsis acididurans</name>
    <dbReference type="NCBI Taxonomy" id="2724524"/>
    <lineage>
        <taxon>Bacteria</taxon>
        <taxon>Bacillati</taxon>
        <taxon>Actinomycetota</taxon>
        <taxon>Actinomycetes</taxon>
        <taxon>Pseudonocardiales</taxon>
        <taxon>Pseudonocardiaceae</taxon>
        <taxon>Amycolatopsis</taxon>
    </lineage>
</organism>
<gene>
    <name evidence="1" type="ORF">HFP15_40860</name>
</gene>
<comment type="caution">
    <text evidence="1">The sequence shown here is derived from an EMBL/GenBank/DDBJ whole genome shotgun (WGS) entry which is preliminary data.</text>
</comment>